<dbReference type="RefSeq" id="XP_018235846.1">
    <property type="nucleotide sequence ID" value="XM_018398358.1"/>
</dbReference>
<name>A0A0J9UI40_FUSO4</name>
<dbReference type="GeneID" id="28959000"/>
<protein>
    <submittedName>
        <fullName evidence="1">Uncharacterized protein</fullName>
    </submittedName>
</protein>
<dbReference type="Proteomes" id="UP000009097">
    <property type="component" value="Unassembled WGS sequence"/>
</dbReference>
<reference evidence="1" key="1">
    <citation type="submission" date="2007-04" db="EMBL/GenBank/DDBJ databases">
        <authorList>
            <consortium name="The Broad Institute Genome Sequencing Platform"/>
            <person name="Birren B."/>
            <person name="Lander E."/>
            <person name="Galagan J."/>
            <person name="Nusbaum C."/>
            <person name="Devon K."/>
            <person name="Ma L.-J."/>
            <person name="Jaffe D."/>
            <person name="Butler J."/>
            <person name="Alvarez P."/>
            <person name="Gnerre S."/>
            <person name="Grabherr M."/>
            <person name="Kleber M."/>
            <person name="Mauceli E."/>
            <person name="Brockman W."/>
            <person name="MacCallum I.A."/>
            <person name="Young S."/>
            <person name="LaButti K."/>
            <person name="DeCaprio D."/>
            <person name="Crawford M."/>
            <person name="Koehrsen M."/>
            <person name="Engels R."/>
            <person name="Montgomery P."/>
            <person name="Pearson M."/>
            <person name="Howarth C."/>
            <person name="Larson L."/>
            <person name="White J."/>
            <person name="O'Leary S."/>
            <person name="Kodira C."/>
            <person name="Zeng Q."/>
            <person name="Yandava C."/>
            <person name="Alvarado L."/>
            <person name="Kistler C."/>
            <person name="Shim W.-B."/>
            <person name="Kang S."/>
            <person name="Woloshuk C."/>
        </authorList>
    </citation>
    <scope>NUCLEOTIDE SEQUENCE</scope>
    <source>
        <strain evidence="1">4287</strain>
    </source>
</reference>
<sequence length="59" mass="6638">MSEMSSKNTFEYDVEWQKGDVDVKTEESVSKGELEIVNFGKKQGAGSRVREVIGAEERL</sequence>
<evidence type="ECO:0000313" key="1">
    <source>
        <dbReference type="EMBL" id="KNA97800.1"/>
    </source>
</evidence>
<dbReference type="VEuPathDB" id="FungiDB:FOXG_18294"/>
<dbReference type="AlphaFoldDB" id="A0A0J9UI40"/>
<gene>
    <name evidence="1" type="ORF">FOXG_18294</name>
</gene>
<evidence type="ECO:0000313" key="2">
    <source>
        <dbReference type="Proteomes" id="UP000009097"/>
    </source>
</evidence>
<dbReference type="KEGG" id="fox:FOXG_18294"/>
<reference evidence="1" key="2">
    <citation type="journal article" date="2010" name="Nature">
        <title>Comparative genomics reveals mobile pathogenicity chromosomes in Fusarium.</title>
        <authorList>
            <person name="Ma L.J."/>
            <person name="van der Does H.C."/>
            <person name="Borkovich K.A."/>
            <person name="Coleman J.J."/>
            <person name="Daboussi M.J."/>
            <person name="Di Pietro A."/>
            <person name="Dufresne M."/>
            <person name="Freitag M."/>
            <person name="Grabherr M."/>
            <person name="Henrissat B."/>
            <person name="Houterman P.M."/>
            <person name="Kang S."/>
            <person name="Shim W.B."/>
            <person name="Woloshuk C."/>
            <person name="Xie X."/>
            <person name="Xu J.R."/>
            <person name="Antoniw J."/>
            <person name="Baker S.E."/>
            <person name="Bluhm B.H."/>
            <person name="Breakspear A."/>
            <person name="Brown D.W."/>
            <person name="Butchko R.A."/>
            <person name="Chapman S."/>
            <person name="Coulson R."/>
            <person name="Coutinho P.M."/>
            <person name="Danchin E.G."/>
            <person name="Diener A."/>
            <person name="Gale L.R."/>
            <person name="Gardiner D.M."/>
            <person name="Goff S."/>
            <person name="Hammond-Kosack K.E."/>
            <person name="Hilburn K."/>
            <person name="Hua-Van A."/>
            <person name="Jonkers W."/>
            <person name="Kazan K."/>
            <person name="Kodira C.D."/>
            <person name="Koehrsen M."/>
            <person name="Kumar L."/>
            <person name="Lee Y.H."/>
            <person name="Li L."/>
            <person name="Manners J.M."/>
            <person name="Miranda-Saavedra D."/>
            <person name="Mukherjee M."/>
            <person name="Park G."/>
            <person name="Park J."/>
            <person name="Park S.Y."/>
            <person name="Proctor R.H."/>
            <person name="Regev A."/>
            <person name="Ruiz-Roldan M.C."/>
            <person name="Sain D."/>
            <person name="Sakthikumar S."/>
            <person name="Sykes S."/>
            <person name="Schwartz D.C."/>
            <person name="Turgeon B.G."/>
            <person name="Wapinski I."/>
            <person name="Yoder O."/>
            <person name="Young S."/>
            <person name="Zeng Q."/>
            <person name="Zhou S."/>
            <person name="Galagan J."/>
            <person name="Cuomo C.A."/>
            <person name="Kistler H.C."/>
            <person name="Rep M."/>
        </authorList>
    </citation>
    <scope>NUCLEOTIDE SEQUENCE [LARGE SCALE GENOMIC DNA]</scope>
    <source>
        <strain evidence="1">4287</strain>
    </source>
</reference>
<accession>A0A0J9UI40</accession>
<proteinExistence type="predicted"/>
<organism evidence="1 2">
    <name type="scientific">Fusarium oxysporum f. sp. lycopersici (strain 4287 / CBS 123668 / FGSC 9935 / NRRL 34936)</name>
    <name type="common">Fusarium vascular wilt of tomato</name>
    <dbReference type="NCBI Taxonomy" id="426428"/>
    <lineage>
        <taxon>Eukaryota</taxon>
        <taxon>Fungi</taxon>
        <taxon>Dikarya</taxon>
        <taxon>Ascomycota</taxon>
        <taxon>Pezizomycotina</taxon>
        <taxon>Sordariomycetes</taxon>
        <taxon>Hypocreomycetidae</taxon>
        <taxon>Hypocreales</taxon>
        <taxon>Nectriaceae</taxon>
        <taxon>Fusarium</taxon>
        <taxon>Fusarium oxysporum species complex</taxon>
    </lineage>
</organism>
<dbReference type="EMBL" id="DS231697">
    <property type="protein sequence ID" value="KNA97800.1"/>
    <property type="molecule type" value="Genomic_DNA"/>
</dbReference>